<dbReference type="EC" id="1.-.-.-" evidence="6"/>
<dbReference type="Pfam" id="PF07731">
    <property type="entry name" value="Cu-oxidase_2"/>
    <property type="match status" value="1"/>
</dbReference>
<keyword evidence="7" id="KW-1185">Reference proteome</keyword>
<proteinExistence type="predicted"/>
<evidence type="ECO:0000256" key="3">
    <source>
        <dbReference type="SAM" id="SignalP"/>
    </source>
</evidence>
<dbReference type="Pfam" id="PF07732">
    <property type="entry name" value="Cu-oxidase_3"/>
    <property type="match status" value="1"/>
</dbReference>
<feature type="chain" id="PRO_5012823924" evidence="3">
    <location>
        <begin position="31"/>
        <end position="467"/>
    </location>
</feature>
<organism evidence="6 7">
    <name type="scientific">Pseudooceanicola marinus</name>
    <dbReference type="NCBI Taxonomy" id="396013"/>
    <lineage>
        <taxon>Bacteria</taxon>
        <taxon>Pseudomonadati</taxon>
        <taxon>Pseudomonadota</taxon>
        <taxon>Alphaproteobacteria</taxon>
        <taxon>Rhodobacterales</taxon>
        <taxon>Paracoccaceae</taxon>
        <taxon>Pseudooceanicola</taxon>
    </lineage>
</organism>
<evidence type="ECO:0000313" key="6">
    <source>
        <dbReference type="EMBL" id="SLN31874.1"/>
    </source>
</evidence>
<evidence type="ECO:0000259" key="4">
    <source>
        <dbReference type="Pfam" id="PF07731"/>
    </source>
</evidence>
<dbReference type="Gene3D" id="2.60.40.420">
    <property type="entry name" value="Cupredoxins - blue copper proteins"/>
    <property type="match status" value="3"/>
</dbReference>
<name>A0A1X6YVM4_9RHOB</name>
<reference evidence="7" key="1">
    <citation type="submission" date="2017-03" db="EMBL/GenBank/DDBJ databases">
        <authorList>
            <person name="Rodrigo-Torres L."/>
            <person name="Arahal R.D."/>
            <person name="Lucena T."/>
        </authorList>
    </citation>
    <scope>NUCLEOTIDE SEQUENCE [LARGE SCALE GENOMIC DNA]</scope>
    <source>
        <strain evidence="7">CECT 7751</strain>
    </source>
</reference>
<dbReference type="PANTHER" id="PTHR11709:SF2">
    <property type="entry name" value="MULTICOPPER OXIDASE LPR1"/>
    <property type="match status" value="1"/>
</dbReference>
<dbReference type="InterPro" id="IPR011706">
    <property type="entry name" value="Cu-oxidase_C"/>
</dbReference>
<keyword evidence="2 6" id="KW-0560">Oxidoreductase</keyword>
<feature type="signal peptide" evidence="3">
    <location>
        <begin position="1"/>
        <end position="30"/>
    </location>
</feature>
<evidence type="ECO:0000313" key="7">
    <source>
        <dbReference type="Proteomes" id="UP000193963"/>
    </source>
</evidence>
<protein>
    <submittedName>
        <fullName evidence="6">Multicopper oxidase mco</fullName>
        <ecNumber evidence="6">1.-.-.-</ecNumber>
    </submittedName>
</protein>
<gene>
    <name evidence="6" type="primary">mco</name>
    <name evidence="6" type="ORF">PSM7751_01389</name>
</gene>
<dbReference type="PANTHER" id="PTHR11709">
    <property type="entry name" value="MULTI-COPPER OXIDASE"/>
    <property type="match status" value="1"/>
</dbReference>
<dbReference type="GO" id="GO:0005507">
    <property type="term" value="F:copper ion binding"/>
    <property type="evidence" value="ECO:0007669"/>
    <property type="project" value="InterPro"/>
</dbReference>
<dbReference type="AlphaFoldDB" id="A0A1X6YVM4"/>
<dbReference type="CDD" id="cd13861">
    <property type="entry name" value="CuRO_1_CumA_like"/>
    <property type="match status" value="1"/>
</dbReference>
<dbReference type="RefSeq" id="WP_232618327.1">
    <property type="nucleotide sequence ID" value="NZ_FWFN01000002.1"/>
</dbReference>
<evidence type="ECO:0000256" key="2">
    <source>
        <dbReference type="ARBA" id="ARBA00023002"/>
    </source>
</evidence>
<dbReference type="Proteomes" id="UP000193963">
    <property type="component" value="Unassembled WGS sequence"/>
</dbReference>
<evidence type="ECO:0000259" key="5">
    <source>
        <dbReference type="Pfam" id="PF07732"/>
    </source>
</evidence>
<accession>A0A1X6YVM4</accession>
<dbReference type="EMBL" id="FWFN01000002">
    <property type="protein sequence ID" value="SLN31874.1"/>
    <property type="molecule type" value="Genomic_DNA"/>
</dbReference>
<dbReference type="InterPro" id="IPR011707">
    <property type="entry name" value="Cu-oxidase-like_N"/>
</dbReference>
<dbReference type="InterPro" id="IPR008972">
    <property type="entry name" value="Cupredoxin"/>
</dbReference>
<sequence>MPTASTDLRLSRRAVCAGLAALPALRPALAATPPPLLTAREARVQLAPPAYGATPVWSYDGTLPGPMLRARQGSRLERRLVNDLPVPTSVHWHGIRIDNAMDGVAGLTQDPVAPGGQFDYAFDLPDAGTYWYHAHTNSMEQVARGLAGALIVDEPTPPDVDADHMLLLDDWLLNPDNGHFVDGFDHPMTRSHAGRMGNLMGVNGRHDFALQARQNDRLRLRLINGANARIFVLTLEGLTGWRVALDGMPLETPEMVDGQLILAPAQRIDLIVDVTAEAGTTAGLLSGTEADGWRLLAEVAVTGRAARTPREAPVPLPPNPRMVVPGAADAPLLEMPLQGGAMRGMTSGRYQGQEMGFRALMQRGQYWALAGQVGLGPEPFARLSRGETARIAMTNDTIFPHAMHLHGMHFRQTGPDGRHGPLRDTALLMPDDRVEIAFVADNPGKWLLHCHMLGHAASGMTHWIEVA</sequence>
<dbReference type="InterPro" id="IPR002355">
    <property type="entry name" value="Cu_oxidase_Cu_BS"/>
</dbReference>
<keyword evidence="3" id="KW-0732">Signal</keyword>
<feature type="domain" description="Plastocyanin-like" evidence="5">
    <location>
        <begin position="49"/>
        <end position="155"/>
    </location>
</feature>
<dbReference type="PROSITE" id="PS00080">
    <property type="entry name" value="MULTICOPPER_OXIDASE2"/>
    <property type="match status" value="1"/>
</dbReference>
<feature type="domain" description="Plastocyanin-like" evidence="4">
    <location>
        <begin position="377"/>
        <end position="466"/>
    </location>
</feature>
<dbReference type="SUPFAM" id="SSF49503">
    <property type="entry name" value="Cupredoxins"/>
    <property type="match status" value="3"/>
</dbReference>
<keyword evidence="1" id="KW-0479">Metal-binding</keyword>
<dbReference type="InterPro" id="IPR045087">
    <property type="entry name" value="Cu-oxidase_fam"/>
</dbReference>
<dbReference type="GO" id="GO:0016491">
    <property type="term" value="F:oxidoreductase activity"/>
    <property type="evidence" value="ECO:0007669"/>
    <property type="project" value="UniProtKB-KW"/>
</dbReference>
<evidence type="ECO:0000256" key="1">
    <source>
        <dbReference type="ARBA" id="ARBA00022723"/>
    </source>
</evidence>